<dbReference type="RefSeq" id="WP_210807111.1">
    <property type="nucleotide sequence ID" value="NZ_JAGQDG010000002.1"/>
</dbReference>
<dbReference type="InterPro" id="IPR036768">
    <property type="entry name" value="PolIII_chi_sf"/>
</dbReference>
<dbReference type="Gene3D" id="3.40.50.10110">
    <property type="entry name" value="DNA polymerase III subunit chi"/>
    <property type="match status" value="1"/>
</dbReference>
<dbReference type="Pfam" id="PF04364">
    <property type="entry name" value="DNA_pol3_chi"/>
    <property type="match status" value="1"/>
</dbReference>
<dbReference type="SUPFAM" id="SSF102400">
    <property type="entry name" value="DNA polymerase III chi subunit"/>
    <property type="match status" value="1"/>
</dbReference>
<name>A0ABS5DUI8_9BURK</name>
<evidence type="ECO:0000313" key="2">
    <source>
        <dbReference type="Proteomes" id="UP000672097"/>
    </source>
</evidence>
<protein>
    <submittedName>
        <fullName evidence="1">DNA polymerase III subunit chi</fullName>
    </submittedName>
</protein>
<sequence length="141" mass="15832">MASVVFITGIPDVLTYAARLLRKKVQEGDTLAVFGPAPLLNRLDQRLWEEPVGEFTPHIRHRPGAELPVGGQRTRIWLLDAPEPRLSWTSAVNLGADPEFLLGFDRVAELVGQDPEEAQAGRARWRQYAAHGWEVLHHPRS</sequence>
<gene>
    <name evidence="1" type="ORF">KAK11_05650</name>
</gene>
<dbReference type="EMBL" id="JAGQDG010000002">
    <property type="protein sequence ID" value="MBQ0934808.1"/>
    <property type="molecule type" value="Genomic_DNA"/>
</dbReference>
<comment type="caution">
    <text evidence="1">The sequence shown here is derived from an EMBL/GenBank/DDBJ whole genome shotgun (WGS) entry which is preliminary data.</text>
</comment>
<proteinExistence type="predicted"/>
<reference evidence="1 2" key="1">
    <citation type="submission" date="2021-04" db="EMBL/GenBank/DDBJ databases">
        <title>The genome sequence of type strain Ideonella paludis KCTC 32238.</title>
        <authorList>
            <person name="Liu Y."/>
        </authorList>
    </citation>
    <scope>NUCLEOTIDE SEQUENCE [LARGE SCALE GENOMIC DNA]</scope>
    <source>
        <strain evidence="1 2">KCTC 32238</strain>
    </source>
</reference>
<dbReference type="Proteomes" id="UP000672097">
    <property type="component" value="Unassembled WGS sequence"/>
</dbReference>
<organism evidence="1 2">
    <name type="scientific">Ideonella paludis</name>
    <dbReference type="NCBI Taxonomy" id="1233411"/>
    <lineage>
        <taxon>Bacteria</taxon>
        <taxon>Pseudomonadati</taxon>
        <taxon>Pseudomonadota</taxon>
        <taxon>Betaproteobacteria</taxon>
        <taxon>Burkholderiales</taxon>
        <taxon>Sphaerotilaceae</taxon>
        <taxon>Ideonella</taxon>
    </lineage>
</organism>
<keyword evidence="2" id="KW-1185">Reference proteome</keyword>
<dbReference type="InterPro" id="IPR007459">
    <property type="entry name" value="DNA_pol3_chi"/>
</dbReference>
<accession>A0ABS5DUI8</accession>
<evidence type="ECO:0000313" key="1">
    <source>
        <dbReference type="EMBL" id="MBQ0934808.1"/>
    </source>
</evidence>